<dbReference type="KEGG" id="psa:PST_3452"/>
<dbReference type="EMBL" id="CP000304">
    <property type="protein sequence ID" value="ABP81080.1"/>
    <property type="molecule type" value="Genomic_DNA"/>
</dbReference>
<gene>
    <name evidence="1" type="ordered locus">PST_3452</name>
</gene>
<dbReference type="AlphaFoldDB" id="A4VQ29"/>
<dbReference type="Proteomes" id="UP000000233">
    <property type="component" value="Chromosome"/>
</dbReference>
<sequence>MPSIHLIEKNEKYKIVDKDSDEWESGVWAVSIEKASNLIHGNIYLHRGQKEPSFFGGIINGFRITGTAPNEKITFRFRRMLSHEGVTTEKEGWGNEQKRVWS</sequence>
<dbReference type="HOGENOM" id="CLU_176806_0_0_6"/>
<accession>A4VQ29</accession>
<name>A4VQ29_STUS1</name>
<organism evidence="1 2">
    <name type="scientific">Stutzerimonas stutzeri (strain A1501)</name>
    <name type="common">Pseudomonas stutzeri</name>
    <dbReference type="NCBI Taxonomy" id="379731"/>
    <lineage>
        <taxon>Bacteria</taxon>
        <taxon>Pseudomonadati</taxon>
        <taxon>Pseudomonadota</taxon>
        <taxon>Gammaproteobacteria</taxon>
        <taxon>Pseudomonadales</taxon>
        <taxon>Pseudomonadaceae</taxon>
        <taxon>Stutzerimonas</taxon>
    </lineage>
</organism>
<evidence type="ECO:0000313" key="1">
    <source>
        <dbReference type="EMBL" id="ABP81080.1"/>
    </source>
</evidence>
<protein>
    <submittedName>
        <fullName evidence="1">Uncharacterized protein</fullName>
    </submittedName>
</protein>
<proteinExistence type="predicted"/>
<evidence type="ECO:0000313" key="2">
    <source>
        <dbReference type="Proteomes" id="UP000000233"/>
    </source>
</evidence>
<keyword evidence="2" id="KW-1185">Reference proteome</keyword>
<reference evidence="1 2" key="1">
    <citation type="journal article" date="2008" name="Proc. Natl. Acad. Sci. U.S.A.">
        <title>Nitrogen fixation island and rhizosphere competence traits in the genome of root-associated Pseudomonas stutzeri A1501.</title>
        <authorList>
            <person name="Yan Y."/>
            <person name="Yang J."/>
            <person name="Dou Y."/>
            <person name="Chen M."/>
            <person name="Ping S."/>
            <person name="Peng J."/>
            <person name="Lu W."/>
            <person name="Zhang W."/>
            <person name="Yao Z."/>
            <person name="Li H."/>
            <person name="Liu W."/>
            <person name="He S."/>
            <person name="Geng L."/>
            <person name="Zhang X."/>
            <person name="Yang F."/>
            <person name="Yu H."/>
            <person name="Zhan Y."/>
            <person name="Li D."/>
            <person name="Lin Z."/>
            <person name="Wang Y."/>
            <person name="Elmerich C."/>
            <person name="Lin M."/>
            <person name="Jin Q."/>
        </authorList>
    </citation>
    <scope>NUCLEOTIDE SEQUENCE [LARGE SCALE GENOMIC DNA]</scope>
    <source>
        <strain evidence="1 2">A1501</strain>
    </source>
</reference>